<dbReference type="GO" id="GO:0015421">
    <property type="term" value="F:ABC-type oligopeptide transporter activity"/>
    <property type="evidence" value="ECO:0007669"/>
    <property type="project" value="TreeGrafter"/>
</dbReference>
<evidence type="ECO:0000256" key="3">
    <source>
        <dbReference type="SAM" id="Phobius"/>
    </source>
</evidence>
<dbReference type="Proteomes" id="UP000051568">
    <property type="component" value="Unassembled WGS sequence"/>
</dbReference>
<dbReference type="CDD" id="cd03228">
    <property type="entry name" value="ABCC_MRP_Like"/>
    <property type="match status" value="1"/>
</dbReference>
<protein>
    <submittedName>
        <fullName evidence="5">ABC transporter</fullName>
    </submittedName>
</protein>
<dbReference type="SUPFAM" id="SSF52540">
    <property type="entry name" value="P-loop containing nucleoside triphosphate hydrolases"/>
    <property type="match status" value="1"/>
</dbReference>
<dbReference type="OrthoDB" id="2968466at2"/>
<dbReference type="AlphaFoldDB" id="A0A0R2IQ63"/>
<keyword evidence="3" id="KW-0812">Transmembrane</keyword>
<proteinExistence type="predicted"/>
<dbReference type="InterPro" id="IPR027417">
    <property type="entry name" value="P-loop_NTPase"/>
</dbReference>
<organism evidence="5 6">
    <name type="scientific">Pediococcus cellicola</name>
    <dbReference type="NCBI Taxonomy" id="319652"/>
    <lineage>
        <taxon>Bacteria</taxon>
        <taxon>Bacillati</taxon>
        <taxon>Bacillota</taxon>
        <taxon>Bacilli</taxon>
        <taxon>Lactobacillales</taxon>
        <taxon>Lactobacillaceae</taxon>
        <taxon>Pediococcus</taxon>
    </lineage>
</organism>
<sequence length="309" mass="34468">MNTAAANNGLFTGGIYFVEIISLVGGLFLVKNNFLNLNVMVGVWNAGIGSILDPFMSLPVVTSFLAQQKVAIDRVNKRLAAVKTEQTHEDNVKSTTQEPLQKLIFHNVDFTYPSQTEPVFEKLNLSILKSQITFVVGHNGAGKTTLIKLLLNLLDPGKGSISAVNEKGQQRTQFQGALAYVPQRNQLFNTTVWRNLTLDKPYDRQDVHQALQAVNMDRIIDALPDGWHTEVGKVTNFSEGQMRRLSIARALLAHKQFLIMDEPFSDLDARNQSELMHTVRELSQKIGVLIITHTFDLIQDSDTVIKVGK</sequence>
<accession>A0A0R2IQ63</accession>
<dbReference type="STRING" id="319652.IV80_GL000950"/>
<comment type="caution">
    <text evidence="5">The sequence shown here is derived from an EMBL/GenBank/DDBJ whole genome shotgun (WGS) entry which is preliminary data.</text>
</comment>
<dbReference type="InterPro" id="IPR039421">
    <property type="entry name" value="Type_1_exporter"/>
</dbReference>
<feature type="transmembrane region" description="Helical" evidence="3">
    <location>
        <begin position="12"/>
        <end position="30"/>
    </location>
</feature>
<evidence type="ECO:0000256" key="2">
    <source>
        <dbReference type="ARBA" id="ARBA00022840"/>
    </source>
</evidence>
<name>A0A0R2IQ63_9LACO</name>
<keyword evidence="1" id="KW-0547">Nucleotide-binding</keyword>
<evidence type="ECO:0000256" key="1">
    <source>
        <dbReference type="ARBA" id="ARBA00022741"/>
    </source>
</evidence>
<gene>
    <name evidence="5" type="ORF">IV80_GL000950</name>
</gene>
<dbReference type="PANTHER" id="PTHR43394">
    <property type="entry name" value="ATP-DEPENDENT PERMEASE MDL1, MITOCHONDRIAL"/>
    <property type="match status" value="1"/>
</dbReference>
<dbReference type="EMBL" id="JQBR01000003">
    <property type="protein sequence ID" value="KRN66862.1"/>
    <property type="molecule type" value="Genomic_DNA"/>
</dbReference>
<evidence type="ECO:0000313" key="6">
    <source>
        <dbReference type="Proteomes" id="UP000051568"/>
    </source>
</evidence>
<dbReference type="PANTHER" id="PTHR43394:SF1">
    <property type="entry name" value="ATP-BINDING CASSETTE SUB-FAMILY B MEMBER 10, MITOCHONDRIAL"/>
    <property type="match status" value="1"/>
</dbReference>
<keyword evidence="3" id="KW-1133">Transmembrane helix</keyword>
<keyword evidence="6" id="KW-1185">Reference proteome</keyword>
<evidence type="ECO:0000259" key="4">
    <source>
        <dbReference type="PROSITE" id="PS50893"/>
    </source>
</evidence>
<dbReference type="InterPro" id="IPR003593">
    <property type="entry name" value="AAA+_ATPase"/>
</dbReference>
<reference evidence="5 6" key="1">
    <citation type="journal article" date="2015" name="Genome Announc.">
        <title>Expanding the biotechnology potential of lactobacilli through comparative genomics of 213 strains and associated genera.</title>
        <authorList>
            <person name="Sun Z."/>
            <person name="Harris H.M."/>
            <person name="McCann A."/>
            <person name="Guo C."/>
            <person name="Argimon S."/>
            <person name="Zhang W."/>
            <person name="Yang X."/>
            <person name="Jeffery I.B."/>
            <person name="Cooney J.C."/>
            <person name="Kagawa T.F."/>
            <person name="Liu W."/>
            <person name="Song Y."/>
            <person name="Salvetti E."/>
            <person name="Wrobel A."/>
            <person name="Rasinkangas P."/>
            <person name="Parkhill J."/>
            <person name="Rea M.C."/>
            <person name="O'Sullivan O."/>
            <person name="Ritari J."/>
            <person name="Douillard F.P."/>
            <person name="Paul Ross R."/>
            <person name="Yang R."/>
            <person name="Briner A.E."/>
            <person name="Felis G.E."/>
            <person name="de Vos W.M."/>
            <person name="Barrangou R."/>
            <person name="Klaenhammer T.R."/>
            <person name="Caufield P.W."/>
            <person name="Cui Y."/>
            <person name="Zhang H."/>
            <person name="O'Toole P.W."/>
        </authorList>
    </citation>
    <scope>NUCLEOTIDE SEQUENCE [LARGE SCALE GENOMIC DNA]</scope>
    <source>
        <strain evidence="5 6">DSM 17757</strain>
    </source>
</reference>
<evidence type="ECO:0000313" key="5">
    <source>
        <dbReference type="EMBL" id="KRN66862.1"/>
    </source>
</evidence>
<dbReference type="SMART" id="SM00382">
    <property type="entry name" value="AAA"/>
    <property type="match status" value="1"/>
</dbReference>
<feature type="domain" description="ABC transporter" evidence="4">
    <location>
        <begin position="103"/>
        <end position="307"/>
    </location>
</feature>
<dbReference type="RefSeq" id="WP_057749460.1">
    <property type="nucleotide sequence ID" value="NZ_BJVH01000014.1"/>
</dbReference>
<dbReference type="Pfam" id="PF00005">
    <property type="entry name" value="ABC_tran"/>
    <property type="match status" value="1"/>
</dbReference>
<dbReference type="GO" id="GO:0016887">
    <property type="term" value="F:ATP hydrolysis activity"/>
    <property type="evidence" value="ECO:0007669"/>
    <property type="project" value="InterPro"/>
</dbReference>
<dbReference type="PROSITE" id="PS50893">
    <property type="entry name" value="ABC_TRANSPORTER_2"/>
    <property type="match status" value="1"/>
</dbReference>
<dbReference type="PATRIC" id="fig|319652.3.peg.955"/>
<dbReference type="GO" id="GO:0005524">
    <property type="term" value="F:ATP binding"/>
    <property type="evidence" value="ECO:0007669"/>
    <property type="project" value="UniProtKB-KW"/>
</dbReference>
<keyword evidence="3" id="KW-0472">Membrane</keyword>
<keyword evidence="2" id="KW-0067">ATP-binding</keyword>
<dbReference type="InterPro" id="IPR003439">
    <property type="entry name" value="ABC_transporter-like_ATP-bd"/>
</dbReference>
<dbReference type="Gene3D" id="3.40.50.300">
    <property type="entry name" value="P-loop containing nucleotide triphosphate hydrolases"/>
    <property type="match status" value="1"/>
</dbReference>